<feature type="transmembrane region" description="Helical" evidence="1">
    <location>
        <begin position="950"/>
        <end position="971"/>
    </location>
</feature>
<dbReference type="OrthoDB" id="66163at2759"/>
<sequence length="1257" mass="142844">MTLVTHIDSNAFDEGSIQQSHAVQRLLEQLRDLHTGQLDQIQSFSWLRFMFSLVSYTLFFTDVLRSGLGYQETPNQVTLEPDHQVVFGPVGYPILHLTTANATPSYAIPYWPYKYDSTSVPLRATAEYLDVSAWTPCMLYKDKCDETSGVSLHSVFDMIDSLVGAVRDHRPPSSRTSFQRQGHVTLRAKSVVYDRLHDYVFPWIFNEPVEGTVHAIAYKYSKQVGAQHGVCDTSYTRPYSCTKLWTRFSRSCPPQDRGCEEIGTVWSDISRRAAKLQRAYPDKTVEYVVFEVTAGKRPEGLTLQGHETGQLVIFSRIRDCTAGICQTVAVDDYRYEIALITKDTASWYKVVATLRILGQTHVWIRMLALCAASYAARSKETTLQDASIPRKLYVTLRTVFLIPSQVVVYGSLFPIVCYVLAHLIDGRFAHEILSSEYISTLGAVYNFNFERYVRINAIAMRSVWKIHANSIAAVEITSQRLCQRSKRNRPAMALGARGEPKALDDGHSGGPIQQQLGVQRLIDQLRDLPNGELDQIQSFSWIRFIFSLVSYTLFFTDVLRSGLGYQETPNQVRLEPNNQVIFGPVGYPILHLTTANATPSYAIPYWPYKYDSTSVPLRAAAEYLDVSAWTPCMLYKDKCDETSGVSLHSVFAMIDSLVGAVRDHRPPSSQLSSQREGHVTLRVKTVFYDRLHDYVFPWIFNGPLRGTVHAIAYTYSQQRSAQHGVCDTSYTRPYSCSRFWTRFTRSCPPQSKRCVQVGYLWSDINRRAAKLQCAYPNRTVEYVVFEITGSKRTEGLTFQGRETGQLVIFSRIRDCTTGICRTIAVDDYRYEIVLVNKDTKSWYSIVATLRAVGQAYVWIRMLALFAACYTARSNETKLGKASIFKKVFVTLRTVFLIPSQVVVYGSLIPIACYVLAHLIDGRFAQEILATEYISTQGAVYNFNFDRYLRINAIAMRSVWKVAFLCHILVVIHTRRSWTPNRGVLGVPEFFLSLIVAPSIFAQFRILSGRDTRILEIDEIIPCPRQIEIQIASSFSKHNLIGTLVVGGSTIDIKCMLCGFLLLCAVYVVVNMFHYLFSRWQPFRMVMMSRTRTPCTAGTLWHSNALVVSWDGTIVENRAKHHTLAFTVRTLTSHVTLMVHGMVSRRFSALRTQSAMKKPAIGGQQYPNSSTAEERKRLAMIYIMNLAVMSDPVTLFNLRVTSRQQVGVYAMRHSGRCFLLPYPLHELKSNLPIDWRDLSLLTVVAAREFQWWVLLQCE</sequence>
<name>A0A8K1CJ51_PYTOL</name>
<feature type="transmembrane region" description="Helical" evidence="1">
    <location>
        <begin position="893"/>
        <end position="916"/>
    </location>
</feature>
<comment type="caution">
    <text evidence="2">The sequence shown here is derived from an EMBL/GenBank/DDBJ whole genome shotgun (WGS) entry which is preliminary data.</text>
</comment>
<feature type="transmembrane region" description="Helical" evidence="1">
    <location>
        <begin position="983"/>
        <end position="1005"/>
    </location>
</feature>
<dbReference type="EMBL" id="SPLM01000039">
    <property type="protein sequence ID" value="TMW64524.1"/>
    <property type="molecule type" value="Genomic_DNA"/>
</dbReference>
<protein>
    <submittedName>
        <fullName evidence="2">Uncharacterized protein</fullName>
    </submittedName>
</protein>
<evidence type="ECO:0000313" key="3">
    <source>
        <dbReference type="Proteomes" id="UP000794436"/>
    </source>
</evidence>
<proteinExistence type="predicted"/>
<keyword evidence="1" id="KW-1133">Transmembrane helix</keyword>
<evidence type="ECO:0000256" key="1">
    <source>
        <dbReference type="SAM" id="Phobius"/>
    </source>
</evidence>
<reference evidence="2" key="1">
    <citation type="submission" date="2019-03" db="EMBL/GenBank/DDBJ databases">
        <title>Long read genome sequence of the mycoparasitic Pythium oligandrum ATCC 38472 isolated from sugarbeet rhizosphere.</title>
        <authorList>
            <person name="Gaulin E."/>
        </authorList>
    </citation>
    <scope>NUCLEOTIDE SEQUENCE</scope>
    <source>
        <strain evidence="2">ATCC 38472_TT</strain>
    </source>
</reference>
<keyword evidence="3" id="KW-1185">Reference proteome</keyword>
<keyword evidence="1" id="KW-0472">Membrane</keyword>
<feature type="transmembrane region" description="Helical" evidence="1">
    <location>
        <begin position="1050"/>
        <end position="1076"/>
    </location>
</feature>
<gene>
    <name evidence="2" type="ORF">Poli38472_011404</name>
</gene>
<dbReference type="AlphaFoldDB" id="A0A8K1CJ51"/>
<keyword evidence="1" id="KW-0812">Transmembrane</keyword>
<evidence type="ECO:0000313" key="2">
    <source>
        <dbReference type="EMBL" id="TMW64524.1"/>
    </source>
</evidence>
<organism evidence="2 3">
    <name type="scientific">Pythium oligandrum</name>
    <name type="common">Mycoparasitic fungus</name>
    <dbReference type="NCBI Taxonomy" id="41045"/>
    <lineage>
        <taxon>Eukaryota</taxon>
        <taxon>Sar</taxon>
        <taxon>Stramenopiles</taxon>
        <taxon>Oomycota</taxon>
        <taxon>Peronosporomycetes</taxon>
        <taxon>Pythiales</taxon>
        <taxon>Pythiaceae</taxon>
        <taxon>Pythium</taxon>
    </lineage>
</organism>
<accession>A0A8K1CJ51</accession>
<dbReference type="Proteomes" id="UP000794436">
    <property type="component" value="Unassembled WGS sequence"/>
</dbReference>